<sequence length="237" mass="26643">MFVEGKIKKYNSEKGFGFIALEGQADIFFHITDFPKAGGEPKVGELLKFLIVQDKDKFKAANIVRLDLKSSHPSSHFASNSEISSNAILPNNPQSSSKKRMIVTVIGLMIIAVLAVLVFKKYQSYQQSQKLKAAQLIEEQKKIVIAQRQALGDLPEVKLSEKTEQALKAIPPPAVHHDQKRLEQQPATAQTQFSCDGRTHCSQMRSYKEAVFFLRNCPNVKMDGNNDGEPCERQFRH</sequence>
<dbReference type="Proteomes" id="UP000013190">
    <property type="component" value="Unassembled WGS sequence"/>
</dbReference>
<gene>
    <name evidence="4" type="ORF">F992_02909</name>
</gene>
<organism evidence="4 5">
    <name type="scientific">Acinetobacter modestus</name>
    <dbReference type="NCBI Taxonomy" id="1776740"/>
    <lineage>
        <taxon>Bacteria</taxon>
        <taxon>Pseudomonadati</taxon>
        <taxon>Pseudomonadota</taxon>
        <taxon>Gammaproteobacteria</taxon>
        <taxon>Moraxellales</taxon>
        <taxon>Moraxellaceae</taxon>
        <taxon>Acinetobacter</taxon>
    </lineage>
</organism>
<dbReference type="InterPro" id="IPR019844">
    <property type="entry name" value="CSD_CS"/>
</dbReference>
<evidence type="ECO:0000256" key="1">
    <source>
        <dbReference type="RuleBase" id="RU000408"/>
    </source>
</evidence>
<dbReference type="Gene3D" id="2.40.50.140">
    <property type="entry name" value="Nucleic acid-binding proteins"/>
    <property type="match status" value="1"/>
</dbReference>
<dbReference type="PROSITE" id="PS00352">
    <property type="entry name" value="CSD_1"/>
    <property type="match status" value="1"/>
</dbReference>
<evidence type="ECO:0000259" key="3">
    <source>
        <dbReference type="PROSITE" id="PS51857"/>
    </source>
</evidence>
<comment type="subcellular location">
    <subcellularLocation>
        <location evidence="1">Cytoplasm</location>
    </subcellularLocation>
</comment>
<proteinExistence type="predicted"/>
<evidence type="ECO:0000313" key="5">
    <source>
        <dbReference type="Proteomes" id="UP000013190"/>
    </source>
</evidence>
<dbReference type="InterPro" id="IPR012340">
    <property type="entry name" value="NA-bd_OB-fold"/>
</dbReference>
<dbReference type="EMBL" id="APOJ01000029">
    <property type="protein sequence ID" value="ENU26040.1"/>
    <property type="molecule type" value="Genomic_DNA"/>
</dbReference>
<dbReference type="InterPro" id="IPR008613">
    <property type="entry name" value="Excalibur_Ca-bd_domain"/>
</dbReference>
<keyword evidence="2" id="KW-0812">Transmembrane</keyword>
<feature type="transmembrane region" description="Helical" evidence="2">
    <location>
        <begin position="101"/>
        <end position="119"/>
    </location>
</feature>
<keyword evidence="2" id="KW-0472">Membrane</keyword>
<feature type="domain" description="CSD" evidence="3">
    <location>
        <begin position="2"/>
        <end position="65"/>
    </location>
</feature>
<protein>
    <recommendedName>
        <fullName evidence="3">CSD domain-containing protein</fullName>
    </recommendedName>
</protein>
<reference evidence="5" key="1">
    <citation type="submission" date="2013-02" db="EMBL/GenBank/DDBJ databases">
        <title>The Genome Sequence of Acinetobacter sp. NIPH 236.</title>
        <authorList>
            <consortium name="The Broad Institute Genome Sequencing Platform"/>
            <consortium name="The Broad Institute Genome Sequencing Center for Infectious Disease"/>
            <person name="Cerqueira G."/>
            <person name="Feldgarden M."/>
            <person name="Courvalin P."/>
            <person name="Perichon B."/>
            <person name="Grillot-Courvalin C."/>
            <person name="Clermont D."/>
            <person name="Rocha E."/>
            <person name="Yoon E.-J."/>
            <person name="Nemec A."/>
            <person name="Walker B."/>
            <person name="Young S.K."/>
            <person name="Zeng Q."/>
            <person name="Gargeya S."/>
            <person name="Fitzgerald M."/>
            <person name="Haas B."/>
            <person name="Abouelleil A."/>
            <person name="Alvarado L."/>
            <person name="Arachchi H.M."/>
            <person name="Berlin A.M."/>
            <person name="Chapman S.B."/>
            <person name="Dewar J."/>
            <person name="Goldberg J."/>
            <person name="Griggs A."/>
            <person name="Gujja S."/>
            <person name="Hansen M."/>
            <person name="Howarth C."/>
            <person name="Imamovic A."/>
            <person name="Larimer J."/>
            <person name="McCowan C."/>
            <person name="Murphy C."/>
            <person name="Neiman D."/>
            <person name="Pearson M."/>
            <person name="Priest M."/>
            <person name="Roberts A."/>
            <person name="Saif S."/>
            <person name="Shea T."/>
            <person name="Sisk P."/>
            <person name="Sykes S."/>
            <person name="Wortman J."/>
            <person name="Nusbaum C."/>
            <person name="Birren B."/>
        </authorList>
    </citation>
    <scope>NUCLEOTIDE SEQUENCE [LARGE SCALE GENOMIC DNA]</scope>
    <source>
        <strain evidence="5">NIPH 236</strain>
    </source>
</reference>
<comment type="caution">
    <text evidence="4">The sequence shown here is derived from an EMBL/GenBank/DDBJ whole genome shotgun (WGS) entry which is preliminary data.</text>
</comment>
<dbReference type="GeneID" id="92836257"/>
<evidence type="ECO:0000256" key="2">
    <source>
        <dbReference type="SAM" id="Phobius"/>
    </source>
</evidence>
<dbReference type="SUPFAM" id="SSF50249">
    <property type="entry name" value="Nucleic acid-binding proteins"/>
    <property type="match status" value="1"/>
</dbReference>
<dbReference type="PROSITE" id="PS51857">
    <property type="entry name" value="CSD_2"/>
    <property type="match status" value="1"/>
</dbReference>
<reference evidence="4 5" key="2">
    <citation type="journal article" date="2016" name="Int. J. Syst. Evol. Microbiol.">
        <title>Taxonomy of haemolytic and/or proteolytic strains of the genus Acinetobacter with the proposal of Acinetobacter courvalinii sp. nov. (genomic species 14 sensu Bouvet &amp; Jeanjean), Acinetobacter dispersus sp. nov. (genomic species 17), Acinetobacter modestus sp. nov., Acinetobacter proteolyticus sp. nov. and Acinetobacter vivianii sp. nov.</title>
        <authorList>
            <person name="Nemec A."/>
            <person name="Radolfova-Krizova L."/>
            <person name="Maixnerova M."/>
            <person name="Vrestiakova E."/>
            <person name="Jezek P."/>
            <person name="Sedo O."/>
        </authorList>
    </citation>
    <scope>NUCLEOTIDE SEQUENCE [LARGE SCALE GENOMIC DNA]</scope>
    <source>
        <strain evidence="4 5">NIPH 236</strain>
    </source>
</reference>
<name>A0ABN0JL36_9GAMM</name>
<dbReference type="SMART" id="SM00357">
    <property type="entry name" value="CSP"/>
    <property type="match status" value="1"/>
</dbReference>
<evidence type="ECO:0000313" key="4">
    <source>
        <dbReference type="EMBL" id="ENU26040.1"/>
    </source>
</evidence>
<dbReference type="InterPro" id="IPR002059">
    <property type="entry name" value="CSP_DNA-bd"/>
</dbReference>
<dbReference type="Pfam" id="PF05901">
    <property type="entry name" value="Excalibur"/>
    <property type="match status" value="1"/>
</dbReference>
<keyword evidence="2" id="KW-1133">Transmembrane helix</keyword>
<dbReference type="Pfam" id="PF00313">
    <property type="entry name" value="CSD"/>
    <property type="match status" value="1"/>
</dbReference>
<accession>A0ABN0JL36</accession>
<keyword evidence="5" id="KW-1185">Reference proteome</keyword>
<dbReference type="RefSeq" id="WP_004663738.1">
    <property type="nucleotide sequence ID" value="NZ_BMDV01000006.1"/>
</dbReference>
<dbReference type="InterPro" id="IPR011129">
    <property type="entry name" value="CSD"/>
</dbReference>
<dbReference type="CDD" id="cd04458">
    <property type="entry name" value="CSP_CDS"/>
    <property type="match status" value="1"/>
</dbReference>